<evidence type="ECO:0000256" key="1">
    <source>
        <dbReference type="ARBA" id="ARBA00023002"/>
    </source>
</evidence>
<dbReference type="Gene3D" id="3.50.50.60">
    <property type="entry name" value="FAD/NAD(P)-binding domain"/>
    <property type="match status" value="1"/>
</dbReference>
<dbReference type="AlphaFoldDB" id="A0A7G6WX01"/>
<dbReference type="Pfam" id="PF01494">
    <property type="entry name" value="FAD_binding_3"/>
    <property type="match status" value="1"/>
</dbReference>
<proteinExistence type="predicted"/>
<reference evidence="5" key="1">
    <citation type="submission" date="2019-09" db="EMBL/GenBank/DDBJ databases">
        <title>Antimicrobial potential of Antarctic Bacteria.</title>
        <authorList>
            <person name="Benaud N."/>
            <person name="Edwards R.J."/>
            <person name="Ferrari B.C."/>
        </authorList>
    </citation>
    <scope>NUCLEOTIDE SEQUENCE [LARGE SCALE GENOMIC DNA]</scope>
    <source>
        <strain evidence="5">SPB151</strain>
    </source>
</reference>
<sequence>MRCSSRSAASNSSGVLGALSGSGAGSGADPGQDDAQAVVELRVRIRGEEVAHHLRRQRIALAVDNLCQLVSLRLDFSDLPTHYPFTLGIVQAAIERELDRYVTELGAPVRWESPVFGLHQDATGVVVETGGPGGGDRIRCAYLVGCDGGRSAVRKLAGIGFAGTDATMTGLLADVELGDPP</sequence>
<dbReference type="PANTHER" id="PTHR43476">
    <property type="entry name" value="3-(3-HYDROXY-PHENYL)PROPIONATE/3-HYDROXYCINNAMIC ACID HYDROXYLASE"/>
    <property type="match status" value="1"/>
</dbReference>
<keyword evidence="2" id="KW-0520">NAD</keyword>
<feature type="domain" description="FAD-binding" evidence="3">
    <location>
        <begin position="71"/>
        <end position="177"/>
    </location>
</feature>
<dbReference type="GO" id="GO:0071949">
    <property type="term" value="F:FAD binding"/>
    <property type="evidence" value="ECO:0007669"/>
    <property type="project" value="InterPro"/>
</dbReference>
<dbReference type="Proteomes" id="UP000515563">
    <property type="component" value="Chromosome"/>
</dbReference>
<evidence type="ECO:0000313" key="4">
    <source>
        <dbReference type="EMBL" id="QNE18516.1"/>
    </source>
</evidence>
<dbReference type="InterPro" id="IPR002938">
    <property type="entry name" value="FAD-bd"/>
</dbReference>
<organism evidence="4 5">
    <name type="scientific">Kribbella qitaiheensis</name>
    <dbReference type="NCBI Taxonomy" id="1544730"/>
    <lineage>
        <taxon>Bacteria</taxon>
        <taxon>Bacillati</taxon>
        <taxon>Actinomycetota</taxon>
        <taxon>Actinomycetes</taxon>
        <taxon>Propionibacteriales</taxon>
        <taxon>Kribbellaceae</taxon>
        <taxon>Kribbella</taxon>
    </lineage>
</organism>
<dbReference type="InterPro" id="IPR050631">
    <property type="entry name" value="PheA/TfdB_FAD_monoxygenase"/>
</dbReference>
<dbReference type="PANTHER" id="PTHR43476:SF4">
    <property type="entry name" value="BLR0106 PROTEIN"/>
    <property type="match status" value="1"/>
</dbReference>
<keyword evidence="5" id="KW-1185">Reference proteome</keyword>
<reference evidence="4 5" key="2">
    <citation type="journal article" date="2020" name="Microbiol. Resour. Announc.">
        <title>Antarctic desert soil bacteria exhibit high novel natural product potential, evaluated through long-read genome sequencing and comparative genomics.</title>
        <authorList>
            <person name="Benaud N."/>
            <person name="Edwards R.J."/>
            <person name="Amos T.G."/>
            <person name="D'Agostino P.M."/>
            <person name="Gutierrez-Chavez C."/>
            <person name="Montgomery K."/>
            <person name="Nicetic I."/>
            <person name="Ferrari B.C."/>
        </authorList>
    </citation>
    <scope>NUCLEOTIDE SEQUENCE [LARGE SCALE GENOMIC DNA]</scope>
    <source>
        <strain evidence="4 5">SPB151</strain>
    </source>
</reference>
<dbReference type="InterPro" id="IPR036188">
    <property type="entry name" value="FAD/NAD-bd_sf"/>
</dbReference>
<dbReference type="EMBL" id="CP043661">
    <property type="protein sequence ID" value="QNE18516.1"/>
    <property type="molecule type" value="Genomic_DNA"/>
</dbReference>
<accession>A0A7G6WX01</accession>
<evidence type="ECO:0000256" key="2">
    <source>
        <dbReference type="ARBA" id="ARBA00023027"/>
    </source>
</evidence>
<evidence type="ECO:0000313" key="5">
    <source>
        <dbReference type="Proteomes" id="UP000515563"/>
    </source>
</evidence>
<name>A0A7G6WX01_9ACTN</name>
<keyword evidence="1" id="KW-0560">Oxidoreductase</keyword>
<protein>
    <recommendedName>
        <fullName evidence="3">FAD-binding domain-containing protein</fullName>
    </recommendedName>
</protein>
<dbReference type="Gene3D" id="3.30.70.2450">
    <property type="match status" value="1"/>
</dbReference>
<dbReference type="KEGG" id="kqi:F1D05_12140"/>
<evidence type="ECO:0000259" key="3">
    <source>
        <dbReference type="Pfam" id="PF01494"/>
    </source>
</evidence>
<dbReference type="GO" id="GO:0016491">
    <property type="term" value="F:oxidoreductase activity"/>
    <property type="evidence" value="ECO:0007669"/>
    <property type="project" value="UniProtKB-KW"/>
</dbReference>
<gene>
    <name evidence="4" type="ORF">F1D05_12140</name>
</gene>
<dbReference type="SUPFAM" id="SSF51905">
    <property type="entry name" value="FAD/NAD(P)-binding domain"/>
    <property type="match status" value="1"/>
</dbReference>